<feature type="compositionally biased region" description="Polar residues" evidence="1">
    <location>
        <begin position="35"/>
        <end position="50"/>
    </location>
</feature>
<organism evidence="2 3">
    <name type="scientific">Podila minutissima</name>
    <dbReference type="NCBI Taxonomy" id="64525"/>
    <lineage>
        <taxon>Eukaryota</taxon>
        <taxon>Fungi</taxon>
        <taxon>Fungi incertae sedis</taxon>
        <taxon>Mucoromycota</taxon>
        <taxon>Mortierellomycotina</taxon>
        <taxon>Mortierellomycetes</taxon>
        <taxon>Mortierellales</taxon>
        <taxon>Mortierellaceae</taxon>
        <taxon>Podila</taxon>
    </lineage>
</organism>
<dbReference type="EMBL" id="JAAAUY010000279">
    <property type="protein sequence ID" value="KAF9332148.1"/>
    <property type="molecule type" value="Genomic_DNA"/>
</dbReference>
<feature type="region of interest" description="Disordered" evidence="1">
    <location>
        <begin position="1"/>
        <end position="177"/>
    </location>
</feature>
<dbReference type="Proteomes" id="UP000696485">
    <property type="component" value="Unassembled WGS sequence"/>
</dbReference>
<feature type="compositionally biased region" description="Low complexity" evidence="1">
    <location>
        <begin position="86"/>
        <end position="96"/>
    </location>
</feature>
<gene>
    <name evidence="2" type="ORF">BG006_004992</name>
</gene>
<feature type="compositionally biased region" description="Acidic residues" evidence="1">
    <location>
        <begin position="137"/>
        <end position="162"/>
    </location>
</feature>
<feature type="compositionally biased region" description="Polar residues" evidence="1">
    <location>
        <begin position="120"/>
        <end position="129"/>
    </location>
</feature>
<evidence type="ECO:0000313" key="3">
    <source>
        <dbReference type="Proteomes" id="UP000696485"/>
    </source>
</evidence>
<feature type="compositionally biased region" description="Polar residues" evidence="1">
    <location>
        <begin position="18"/>
        <end position="28"/>
    </location>
</feature>
<sequence>MKEHYSDESFISVATAETIESSSKNMSYSKEHSTHTFPSTTPNDPVTPTSEAEFPFTSYMEVDGLETLQTTSLPSTAVNGTPPTPSSSSTASSAASLTGVGPLTPTSSSEQTMDGGDNKTAFSSEQSPKNEPGGEAKDDDTSDEQQDDMDQDPIEDDENVEQEPDHPYTSSSSSACSSSASLRLPSIITVHESIYYAVPISSELHIIPHCSRGFHWNEDLFLKPHQRRRLGVDAMQAKANNIGVDSRSSEEGLQPHDSAIVVHEVHLCEQDISGILPSWP</sequence>
<reference evidence="2" key="1">
    <citation type="journal article" date="2020" name="Fungal Divers.">
        <title>Resolving the Mortierellaceae phylogeny through synthesis of multi-gene phylogenetics and phylogenomics.</title>
        <authorList>
            <person name="Vandepol N."/>
            <person name="Liber J."/>
            <person name="Desiro A."/>
            <person name="Na H."/>
            <person name="Kennedy M."/>
            <person name="Barry K."/>
            <person name="Grigoriev I.V."/>
            <person name="Miller A.N."/>
            <person name="O'Donnell K."/>
            <person name="Stajich J.E."/>
            <person name="Bonito G."/>
        </authorList>
    </citation>
    <scope>NUCLEOTIDE SEQUENCE</scope>
    <source>
        <strain evidence="2">NVP1</strain>
    </source>
</reference>
<accession>A0A9P5SL20</accession>
<feature type="compositionally biased region" description="Polar residues" evidence="1">
    <location>
        <begin position="67"/>
        <end position="79"/>
    </location>
</feature>
<comment type="caution">
    <text evidence="2">The sequence shown here is derived from an EMBL/GenBank/DDBJ whole genome shotgun (WGS) entry which is preliminary data.</text>
</comment>
<proteinExistence type="predicted"/>
<name>A0A9P5SL20_9FUNG</name>
<dbReference type="AlphaFoldDB" id="A0A9P5SL20"/>
<protein>
    <submittedName>
        <fullName evidence="2">Uncharacterized protein</fullName>
    </submittedName>
</protein>
<keyword evidence="3" id="KW-1185">Reference proteome</keyword>
<evidence type="ECO:0000313" key="2">
    <source>
        <dbReference type="EMBL" id="KAF9332148.1"/>
    </source>
</evidence>
<evidence type="ECO:0000256" key="1">
    <source>
        <dbReference type="SAM" id="MobiDB-lite"/>
    </source>
</evidence>